<gene>
    <name evidence="1" type="ORF">NP493_1532g01003</name>
</gene>
<comment type="caution">
    <text evidence="1">The sequence shown here is derived from an EMBL/GenBank/DDBJ whole genome shotgun (WGS) entry which is preliminary data.</text>
</comment>
<organism evidence="1 2">
    <name type="scientific">Ridgeia piscesae</name>
    <name type="common">Tubeworm</name>
    <dbReference type="NCBI Taxonomy" id="27915"/>
    <lineage>
        <taxon>Eukaryota</taxon>
        <taxon>Metazoa</taxon>
        <taxon>Spiralia</taxon>
        <taxon>Lophotrochozoa</taxon>
        <taxon>Annelida</taxon>
        <taxon>Polychaeta</taxon>
        <taxon>Sedentaria</taxon>
        <taxon>Canalipalpata</taxon>
        <taxon>Sabellida</taxon>
        <taxon>Siboglinidae</taxon>
        <taxon>Ridgeia</taxon>
    </lineage>
</organism>
<sequence>MLISCSASQGLSQYNLRVRRCCFSVKRRYKLGKSD</sequence>
<name>A0AAD9K0S4_RIDPI</name>
<keyword evidence="2" id="KW-1185">Reference proteome</keyword>
<proteinExistence type="predicted"/>
<dbReference type="Proteomes" id="UP001209878">
    <property type="component" value="Unassembled WGS sequence"/>
</dbReference>
<reference evidence="1" key="1">
    <citation type="journal article" date="2023" name="Mol. Biol. Evol.">
        <title>Third-Generation Sequencing Reveals the Adaptive Role of the Epigenome in Three Deep-Sea Polychaetes.</title>
        <authorList>
            <person name="Perez M."/>
            <person name="Aroh O."/>
            <person name="Sun Y."/>
            <person name="Lan Y."/>
            <person name="Juniper S.K."/>
            <person name="Young C.R."/>
            <person name="Angers B."/>
            <person name="Qian P.Y."/>
        </authorList>
    </citation>
    <scope>NUCLEOTIDE SEQUENCE</scope>
    <source>
        <strain evidence="1">R07B-5</strain>
    </source>
</reference>
<dbReference type="AlphaFoldDB" id="A0AAD9K0S4"/>
<dbReference type="EMBL" id="JAODUO010001531">
    <property type="protein sequence ID" value="KAK2162275.1"/>
    <property type="molecule type" value="Genomic_DNA"/>
</dbReference>
<protein>
    <submittedName>
        <fullName evidence="1">Uncharacterized protein</fullName>
    </submittedName>
</protein>
<accession>A0AAD9K0S4</accession>
<evidence type="ECO:0000313" key="2">
    <source>
        <dbReference type="Proteomes" id="UP001209878"/>
    </source>
</evidence>
<evidence type="ECO:0000313" key="1">
    <source>
        <dbReference type="EMBL" id="KAK2162275.1"/>
    </source>
</evidence>